<dbReference type="EMBL" id="JBEHZE010000001">
    <property type="protein sequence ID" value="MEX6634074.1"/>
    <property type="molecule type" value="Genomic_DNA"/>
</dbReference>
<dbReference type="Proteomes" id="UP001560685">
    <property type="component" value="Unassembled WGS sequence"/>
</dbReference>
<organism evidence="1 2">
    <name type="scientific">Hyphococcus lacteus</name>
    <dbReference type="NCBI Taxonomy" id="3143536"/>
    <lineage>
        <taxon>Bacteria</taxon>
        <taxon>Pseudomonadati</taxon>
        <taxon>Pseudomonadota</taxon>
        <taxon>Alphaproteobacteria</taxon>
        <taxon>Parvularculales</taxon>
        <taxon>Parvularculaceae</taxon>
        <taxon>Hyphococcus</taxon>
    </lineage>
</organism>
<keyword evidence="2" id="KW-1185">Reference proteome</keyword>
<accession>A0ABV3Z5I7</accession>
<evidence type="ECO:0000313" key="2">
    <source>
        <dbReference type="Proteomes" id="UP001560685"/>
    </source>
</evidence>
<dbReference type="SUPFAM" id="SSF55144">
    <property type="entry name" value="LigT-like"/>
    <property type="match status" value="1"/>
</dbReference>
<dbReference type="InterPro" id="IPR009097">
    <property type="entry name" value="Cyclic_Pdiesterase"/>
</dbReference>
<dbReference type="Gene3D" id="3.90.1140.10">
    <property type="entry name" value="Cyclic phosphodiesterase"/>
    <property type="match status" value="1"/>
</dbReference>
<sequence>MDAPIIISLQFDEETSAFFEAQREKHYPTAINNVPAHLTLFHNLPGAHFDEVLQIIGRTSAIQYGFPISVTEVMRLGRGVAYRVSGPPLLPLRAKLVKSFGSWLTGQDRQGFRPHVTIQNKVSIQEAMALHAHLSKEFSPRSGWATGLQIWRYQGPRGRSGHWQPAGAFGFRKIAERAKS</sequence>
<comment type="caution">
    <text evidence="1">The sequence shown here is derived from an EMBL/GenBank/DDBJ whole genome shotgun (WGS) entry which is preliminary data.</text>
</comment>
<reference evidence="1 2" key="1">
    <citation type="submission" date="2024-05" db="EMBL/GenBank/DDBJ databases">
        <title>Three bacterial strains, DH-69, EH-24, and ECK-19 isolated from coastal sediments.</title>
        <authorList>
            <person name="Ye Y.-Q."/>
            <person name="Du Z.-J."/>
        </authorList>
    </citation>
    <scope>NUCLEOTIDE SEQUENCE [LARGE SCALE GENOMIC DNA]</scope>
    <source>
        <strain evidence="1 2">ECK-19</strain>
    </source>
</reference>
<dbReference type="Pfam" id="PF13563">
    <property type="entry name" value="2_5_RNA_ligase2"/>
    <property type="match status" value="1"/>
</dbReference>
<proteinExistence type="predicted"/>
<gene>
    <name evidence="1" type="ORF">ABFZ84_10990</name>
</gene>
<evidence type="ECO:0000313" key="1">
    <source>
        <dbReference type="EMBL" id="MEX6634074.1"/>
    </source>
</evidence>
<name>A0ABV3Z5I7_9PROT</name>
<protein>
    <submittedName>
        <fullName evidence="1">2'-5' RNA ligase family protein</fullName>
    </submittedName>
</protein>
<keyword evidence="1" id="KW-0436">Ligase</keyword>
<dbReference type="GO" id="GO:0016874">
    <property type="term" value="F:ligase activity"/>
    <property type="evidence" value="ECO:0007669"/>
    <property type="project" value="UniProtKB-KW"/>
</dbReference>
<dbReference type="RefSeq" id="WP_369314066.1">
    <property type="nucleotide sequence ID" value="NZ_JBEHZE010000001.1"/>
</dbReference>